<reference evidence="15" key="1">
    <citation type="journal article" date="1999" name="Mol. Biol. Cell">
        <title>Gene knockouts reveal separate functions for two cytoplasmic dyneins in Tetrahymena thermophila.</title>
        <authorList>
            <person name="Lee S."/>
            <person name="Wisniewski J.C."/>
            <person name="Dentler W.L."/>
            <person name="Asai D.J."/>
        </authorList>
    </citation>
    <scope>NUCLEOTIDE SEQUENCE</scope>
</reference>
<sequence>ELDLLEIIGNSKDVTNVQRHFPKMYAGITTLTSEKNEKNDDIVKGMNSKEGESVAFDTDINVGEDPKINVWLGKVDDQMRLSLASNLQKSMQKIAAIEQGDDQSLLEIIAQQPAQSGLLSLQVFWCSRVEKAFETKELESVVQYIIRFLEVLATNVVKDLKKDLRQKYEQIITDFVHQRDVTRQLIIKNVDNHKDFAWQYHMRFTWFTKEQDPLKKLLINMANASFHYGFEYLGVGEKLVQTPLTDKCYLTLTQALHLRMGGSPFGPAGTGKTESVKALGSQLGRFVLVFNCDETFDFHAMGRIFVGLCQVGAWGCFDEFNRLEERMLSACSQQILIIQSGLRERATKIELMNRDVKLNPKMGVFVTMNPGYAGRSNLPENLKQLFRQMAMVKPDRDLIAQVMLYSQGFRTAEKLSGKIVSLFELCNDQLSSQPHYDFGLRALKSVLVSAGNMKRVEISKVENLSKFHRCQIQEFEQKILLRSVCETIVPKLVSDDVPLLSNLLSGVFPGGSIPEIKEDELRKEIEKVCAKRNLLPTDLFMQKILQLYQIQRLHHGVMMVGPSGCGKSVAWRVLLEAMYRVEKIKGESYIVDPKAIHKDELYGKLDNTTLEWTDGVFTGILRKITENVRGESSKRHWIIFDGDVDPEWAENLNSVLDDNKLLTLPNGERISIPPNVRIMFEVETLKYATLATVSRCGMVWFSDEIVSYNMIFYNYVNRLKQENYDEIPKEEDDEKEKRKETPEAITRKQCVEAIQNLFLEGEPSFGEQIVEIALSYPHVMEFTRIRVLEASFALIRKGISNVLEYNESHPDYNLDPEVLKKYMQKWTLFSLMWGIAGSMTLYQRQKFGENIAKFSPVDLPPVGAGQESIIDFEVRIEDGEWYAWKKKVPQVEVDPMKVTDADLIITTVDTLRHQEVLCSWLSEHRPFLLCGPPGSGKTMTLMSTLKALTDFEMIFVNFSSSTTPSLILKQFDHYCEYVKTTQGLILRPKQPNKWLVVFCDEMNLPDMDKYGTMTIITFLRELTEQKGFWRPTDKQWISLERIQFVGACNPPTDTGRKPLSARFLRHTPLILVDFPGPESLKQIYGTFNRAMLKKVPHLRNLAEPLTNAMVEFYTRSQLHFTADIQPHYIYSPRELTRWKYAINEALEPLESPEDLVRLWTHEAMRLFQDRLVKDDEKEWCEKLVDEVAQNNFPSVKQTALERPILFSNYINKDYRSVEREELRKYVVARLKIFNEEQLDVPIVVFDSVLDHILRIDRVLRQPLGHLLLVGASGVGKTTLTRFVSWMNNLVVYQIKAGRKYNVHDFDNDLRDVMKRAGVKQEKICFIFDESNVLGPAFLEKMNALLASGEIPGLFEGEEYMALMSQCREAQMKENKMMDTDDQVYRNFIKNVQRNLHVVFTMNPANPDFSNRTASSPALFNRCVIDWFGD</sequence>
<dbReference type="Gene3D" id="3.40.50.300">
    <property type="entry name" value="P-loop containing nucleotide triphosphate hydrolases"/>
    <property type="match status" value="3"/>
</dbReference>
<dbReference type="Gene3D" id="3.20.180.20">
    <property type="entry name" value="Dynein heavy chain, N-terminal domain 2"/>
    <property type="match status" value="1"/>
</dbReference>
<dbReference type="GO" id="GO:0051959">
    <property type="term" value="F:dynein light intermediate chain binding"/>
    <property type="evidence" value="ECO:0007669"/>
    <property type="project" value="InterPro"/>
</dbReference>
<comment type="subcellular location">
    <subcellularLocation>
        <location evidence="1">Cytoplasm</location>
        <location evidence="1">Cytoskeleton</location>
    </subcellularLocation>
</comment>
<evidence type="ECO:0000256" key="6">
    <source>
        <dbReference type="ARBA" id="ARBA00022701"/>
    </source>
</evidence>
<dbReference type="Gene3D" id="1.10.8.710">
    <property type="match status" value="1"/>
</dbReference>
<evidence type="ECO:0000256" key="3">
    <source>
        <dbReference type="ARBA" id="ARBA00011655"/>
    </source>
</evidence>
<dbReference type="Gene3D" id="1.20.58.1120">
    <property type="match status" value="1"/>
</dbReference>
<dbReference type="InterPro" id="IPR041466">
    <property type="entry name" value="Dynein_AAA5_ext"/>
</dbReference>
<keyword evidence="12" id="KW-0206">Cytoskeleton</keyword>
<dbReference type="EMBL" id="AF025312">
    <property type="protein sequence ID" value="AAB81612.1"/>
    <property type="molecule type" value="Genomic_DNA"/>
</dbReference>
<dbReference type="Pfam" id="PF12780">
    <property type="entry name" value="AAA_8"/>
    <property type="match status" value="1"/>
</dbReference>
<dbReference type="GO" id="GO:0045505">
    <property type="term" value="F:dynein intermediate chain binding"/>
    <property type="evidence" value="ECO:0007669"/>
    <property type="project" value="InterPro"/>
</dbReference>
<organism evidence="15">
    <name type="scientific">Tetrahymena thermophila</name>
    <dbReference type="NCBI Taxonomy" id="5911"/>
    <lineage>
        <taxon>Eukaryota</taxon>
        <taxon>Sar</taxon>
        <taxon>Alveolata</taxon>
        <taxon>Ciliophora</taxon>
        <taxon>Intramacronucleata</taxon>
        <taxon>Oligohymenophorea</taxon>
        <taxon>Hymenostomatida</taxon>
        <taxon>Tetrahymenina</taxon>
        <taxon>Tetrahymenidae</taxon>
        <taxon>Tetrahymena</taxon>
    </lineage>
</organism>
<comment type="subunit">
    <text evidence="3">Consists of at least two heavy chains and a number of intermediate and light chains.</text>
</comment>
<keyword evidence="9" id="KW-0243">Dynein</keyword>
<dbReference type="Pfam" id="PF12774">
    <property type="entry name" value="AAA_6"/>
    <property type="match status" value="1"/>
</dbReference>
<evidence type="ECO:0000256" key="5">
    <source>
        <dbReference type="ARBA" id="ARBA00022490"/>
    </source>
</evidence>
<dbReference type="InterPro" id="IPR027417">
    <property type="entry name" value="P-loop_NTPase"/>
</dbReference>
<dbReference type="InterPro" id="IPR043157">
    <property type="entry name" value="Dynein_AAA1S"/>
</dbReference>
<dbReference type="Pfam" id="PF17852">
    <property type="entry name" value="Dynein_AAA_lid"/>
    <property type="match status" value="1"/>
</dbReference>
<evidence type="ECO:0000313" key="15">
    <source>
        <dbReference type="EMBL" id="AAB81612.1"/>
    </source>
</evidence>
<dbReference type="GO" id="GO:0007018">
    <property type="term" value="P:microtubule-based movement"/>
    <property type="evidence" value="ECO:0007669"/>
    <property type="project" value="InterPro"/>
</dbReference>
<dbReference type="InterPro" id="IPR035699">
    <property type="entry name" value="AAA_6"/>
</dbReference>
<dbReference type="Pfam" id="PF12775">
    <property type="entry name" value="AAA_7"/>
    <property type="match status" value="1"/>
</dbReference>
<dbReference type="CDD" id="cd00009">
    <property type="entry name" value="AAA"/>
    <property type="match status" value="2"/>
</dbReference>
<dbReference type="Pfam" id="PF22597">
    <property type="entry name" value="DYN_lid"/>
    <property type="match status" value="1"/>
</dbReference>
<evidence type="ECO:0000256" key="2">
    <source>
        <dbReference type="ARBA" id="ARBA00008887"/>
    </source>
</evidence>
<evidence type="ECO:0000256" key="13">
    <source>
        <dbReference type="ARBA" id="ARBA00033439"/>
    </source>
</evidence>
<dbReference type="Gene3D" id="1.10.472.130">
    <property type="match status" value="1"/>
</dbReference>
<comment type="similarity">
    <text evidence="2">Belongs to the dynein heavy chain family.</text>
</comment>
<evidence type="ECO:0000259" key="14">
    <source>
        <dbReference type="SMART" id="SM00382"/>
    </source>
</evidence>
<dbReference type="InterPro" id="IPR054354">
    <property type="entry name" value="DYNC2H1-like_lid"/>
</dbReference>
<dbReference type="SMART" id="SM00382">
    <property type="entry name" value="AAA"/>
    <property type="match status" value="3"/>
</dbReference>
<dbReference type="InterPro" id="IPR024317">
    <property type="entry name" value="Dynein_heavy_chain_D4_dom"/>
</dbReference>
<evidence type="ECO:0000256" key="7">
    <source>
        <dbReference type="ARBA" id="ARBA00022741"/>
    </source>
</evidence>
<feature type="non-terminal residue" evidence="15">
    <location>
        <position position="1"/>
    </location>
</feature>
<dbReference type="InterPro" id="IPR042228">
    <property type="entry name" value="Dynein_linker_3"/>
</dbReference>
<accession>O15764</accession>
<feature type="domain" description="AAA+ ATPase" evidence="14">
    <location>
        <begin position="1262"/>
        <end position="1428"/>
    </location>
</feature>
<keyword evidence="5" id="KW-0963">Cytoplasm</keyword>
<dbReference type="GO" id="GO:0005858">
    <property type="term" value="C:axonemal dynein complex"/>
    <property type="evidence" value="ECO:0007669"/>
    <property type="project" value="TreeGrafter"/>
</dbReference>
<dbReference type="InterPro" id="IPR003593">
    <property type="entry name" value="AAA+_ATPase"/>
</dbReference>
<dbReference type="InterPro" id="IPR026983">
    <property type="entry name" value="DHC"/>
</dbReference>
<dbReference type="PANTHER" id="PTHR46532:SF4">
    <property type="entry name" value="AAA+ ATPASE DOMAIN-CONTAINING PROTEIN"/>
    <property type="match status" value="1"/>
</dbReference>
<keyword evidence="11" id="KW-0505">Motor protein</keyword>
<proteinExistence type="inferred from homology"/>
<name>O15764_TETTH</name>
<keyword evidence="8" id="KW-0067">ATP-binding</keyword>
<feature type="domain" description="AAA+ ATPase" evidence="14">
    <location>
        <begin position="261"/>
        <end position="404"/>
    </location>
</feature>
<dbReference type="Gene3D" id="1.20.920.30">
    <property type="match status" value="1"/>
</dbReference>
<dbReference type="GO" id="GO:0005524">
    <property type="term" value="F:ATP binding"/>
    <property type="evidence" value="ECO:0007669"/>
    <property type="project" value="UniProtKB-KW"/>
</dbReference>
<evidence type="ECO:0000256" key="10">
    <source>
        <dbReference type="ARBA" id="ARBA00023054"/>
    </source>
</evidence>
<evidence type="ECO:0000256" key="8">
    <source>
        <dbReference type="ARBA" id="ARBA00022840"/>
    </source>
</evidence>
<dbReference type="SUPFAM" id="SSF52540">
    <property type="entry name" value="P-loop containing nucleoside triphosphate hydrolases"/>
    <property type="match status" value="4"/>
</dbReference>
<feature type="non-terminal residue" evidence="15">
    <location>
        <position position="1429"/>
    </location>
</feature>
<dbReference type="FunFam" id="1.20.58.1120:FF:000013">
    <property type="entry name" value="Dynein heavy chain-like protein"/>
    <property type="match status" value="1"/>
</dbReference>
<dbReference type="GO" id="GO:0005874">
    <property type="term" value="C:microtubule"/>
    <property type="evidence" value="ECO:0007669"/>
    <property type="project" value="UniProtKB-KW"/>
</dbReference>
<keyword evidence="10" id="KW-0175">Coiled coil</keyword>
<dbReference type="FunFam" id="3.40.50.300:FF:000071">
    <property type="entry name" value="Cytoplasmic dynein heavy chain 1"/>
    <property type="match status" value="1"/>
</dbReference>
<keyword evidence="7" id="KW-0547">Nucleotide-binding</keyword>
<evidence type="ECO:0000256" key="12">
    <source>
        <dbReference type="ARBA" id="ARBA00023212"/>
    </source>
</evidence>
<dbReference type="InterPro" id="IPR013602">
    <property type="entry name" value="Dynein_heavy_linker"/>
</dbReference>
<dbReference type="PANTHER" id="PTHR46532">
    <property type="entry name" value="MALE FERTILITY FACTOR KL5"/>
    <property type="match status" value="1"/>
</dbReference>
<dbReference type="FunFam" id="3.40.50.300:FF:000517">
    <property type="entry name" value="Cytoplasmic dynein heavy chain 1"/>
    <property type="match status" value="1"/>
</dbReference>
<evidence type="ECO:0000256" key="11">
    <source>
        <dbReference type="ARBA" id="ARBA00023175"/>
    </source>
</evidence>
<keyword evidence="6" id="KW-0493">Microtubule</keyword>
<feature type="domain" description="AAA+ ATPase" evidence="14">
    <location>
        <begin position="923"/>
        <end position="1073"/>
    </location>
</feature>
<protein>
    <recommendedName>
        <fullName evidence="4">Dynein heavy chain, cytoplasmic</fullName>
    </recommendedName>
    <alternativeName>
        <fullName evidence="13">Dynein heavy chain, cytosolic</fullName>
    </alternativeName>
</protein>
<evidence type="ECO:0000256" key="4">
    <source>
        <dbReference type="ARBA" id="ARBA00022197"/>
    </source>
</evidence>
<evidence type="ECO:0000256" key="9">
    <source>
        <dbReference type="ARBA" id="ARBA00023017"/>
    </source>
</evidence>
<evidence type="ECO:0000256" key="1">
    <source>
        <dbReference type="ARBA" id="ARBA00004245"/>
    </source>
</evidence>
<dbReference type="Pfam" id="PF08393">
    <property type="entry name" value="DHC_N2"/>
    <property type="match status" value="1"/>
</dbReference>
<dbReference type="FunFam" id="1.10.8.710:FF:000009">
    <property type="entry name" value="Dynein heavy chain-like protein"/>
    <property type="match status" value="1"/>
</dbReference>